<proteinExistence type="predicted"/>
<protein>
    <submittedName>
        <fullName evidence="1">Uncharacterized protein</fullName>
    </submittedName>
</protein>
<gene>
    <name evidence="1" type="ORF">NSCI0253_LOCUS46262</name>
</gene>
<name>A0A7S1B1G7_NOCSC</name>
<sequence length="225" mass="25076">MEDELDRREISDFHISVKVQSERDMLRDVPHFAAASVLESRLPTLIWLQQVFAELRKPRQLFFQVVQILDVNGVWVIEPKRRVISCMTTVYMCVKLNEGSAASVDALPRLALLATDHTSSEVTEEDIMGQQHNLLGGLLSSSVAEWIDDLKERGDVQSRGTDPVLLDYAAWAALSVAEVFIMHTMTERENPPRAVAANSWFLAVLVSEAFAVVIRAAGVACATRL</sequence>
<accession>A0A7S1B1G7</accession>
<evidence type="ECO:0000313" key="1">
    <source>
        <dbReference type="EMBL" id="CAD8871905.1"/>
    </source>
</evidence>
<reference evidence="1" key="1">
    <citation type="submission" date="2021-01" db="EMBL/GenBank/DDBJ databases">
        <authorList>
            <person name="Corre E."/>
            <person name="Pelletier E."/>
            <person name="Niang G."/>
            <person name="Scheremetjew M."/>
            <person name="Finn R."/>
            <person name="Kale V."/>
            <person name="Holt S."/>
            <person name="Cochrane G."/>
            <person name="Meng A."/>
            <person name="Brown T."/>
            <person name="Cohen L."/>
        </authorList>
    </citation>
    <scope>NUCLEOTIDE SEQUENCE</scope>
</reference>
<dbReference type="EMBL" id="HBFQ01065190">
    <property type="protein sequence ID" value="CAD8871905.1"/>
    <property type="molecule type" value="Transcribed_RNA"/>
</dbReference>
<organism evidence="1">
    <name type="scientific">Noctiluca scintillans</name>
    <name type="common">Sea sparkle</name>
    <name type="synonym">Red tide dinoflagellate</name>
    <dbReference type="NCBI Taxonomy" id="2966"/>
    <lineage>
        <taxon>Eukaryota</taxon>
        <taxon>Sar</taxon>
        <taxon>Alveolata</taxon>
        <taxon>Dinophyceae</taxon>
        <taxon>Noctilucales</taxon>
        <taxon>Noctilucaceae</taxon>
        <taxon>Noctiluca</taxon>
    </lineage>
</organism>
<dbReference type="AlphaFoldDB" id="A0A7S1B1G7"/>